<keyword evidence="5" id="KW-0413">Isomerase</keyword>
<dbReference type="Gene3D" id="1.20.1050.10">
    <property type="match status" value="1"/>
</dbReference>
<comment type="similarity">
    <text evidence="1">Belongs to the GST superfamily. Zeta family.</text>
</comment>
<comment type="caution">
    <text evidence="5">The sequence shown here is derived from an EMBL/GenBank/DDBJ whole genome shotgun (WGS) entry which is preliminary data.</text>
</comment>
<reference evidence="5 6" key="1">
    <citation type="submission" date="2018-11" db="EMBL/GenBank/DDBJ databases">
        <authorList>
            <person name="Huo Y."/>
        </authorList>
    </citation>
    <scope>NUCLEOTIDE SEQUENCE [LARGE SCALE GENOMIC DNA]</scope>
    <source>
        <strain evidence="5 6">DSM 30132</strain>
    </source>
</reference>
<dbReference type="InterPro" id="IPR005955">
    <property type="entry name" value="GST_Zeta"/>
</dbReference>
<sequence length="211" mass="23693">MPTETILNDYWRSSSAYRVRIALNLIGETYRADPIDLLNAEHREPAYLIRNPQGLVPTLEIDGVVLTQSLAILEYLDETRRTGWLPEKPIEKARVRALSYAIAMEIHPVCNLRVARYATSLSGTSMEDWMQHFILGGLKDFEAMLELGPSGLYCHGDMISLADICLVPQIYNARRWGVDLHTFPKTMGISARLEALDAFAAAHPDRVRPAG</sequence>
<evidence type="ECO:0000313" key="6">
    <source>
        <dbReference type="Proteomes" id="UP000277279"/>
    </source>
</evidence>
<dbReference type="GO" id="GO:0005737">
    <property type="term" value="C:cytoplasm"/>
    <property type="evidence" value="ECO:0007669"/>
    <property type="project" value="InterPro"/>
</dbReference>
<feature type="domain" description="GST C-terminal" evidence="3">
    <location>
        <begin position="88"/>
        <end position="211"/>
    </location>
</feature>
<dbReference type="SFLD" id="SFLDS00019">
    <property type="entry name" value="Glutathione_Transferase_(cytos"/>
    <property type="match status" value="1"/>
</dbReference>
<dbReference type="PANTHER" id="PTHR42673:SF21">
    <property type="entry name" value="GLUTATHIONE S-TRANSFERASE YFCF"/>
    <property type="match status" value="1"/>
</dbReference>
<gene>
    <name evidence="5" type="primary">maiA</name>
    <name evidence="5" type="ORF">EFD55_31600</name>
    <name evidence="4" type="ORF">FHS26_006721</name>
</gene>
<dbReference type="SUPFAM" id="SSF52833">
    <property type="entry name" value="Thioredoxin-like"/>
    <property type="match status" value="1"/>
</dbReference>
<dbReference type="Proteomes" id="UP000277279">
    <property type="component" value="Unassembled WGS sequence"/>
</dbReference>
<organism evidence="5 6">
    <name type="scientific">Rhizobium pisi</name>
    <dbReference type="NCBI Taxonomy" id="574561"/>
    <lineage>
        <taxon>Bacteria</taxon>
        <taxon>Pseudomonadati</taxon>
        <taxon>Pseudomonadota</taxon>
        <taxon>Alphaproteobacteria</taxon>
        <taxon>Hyphomicrobiales</taxon>
        <taxon>Rhizobiaceae</taxon>
        <taxon>Rhizobium/Agrobacterium group</taxon>
        <taxon>Rhizobium</taxon>
    </lineage>
</organism>
<dbReference type="InterPro" id="IPR036249">
    <property type="entry name" value="Thioredoxin-like_sf"/>
</dbReference>
<dbReference type="EMBL" id="JACHXH010000041">
    <property type="protein sequence ID" value="MBB3138941.1"/>
    <property type="molecule type" value="Genomic_DNA"/>
</dbReference>
<dbReference type="PROSITE" id="PS50404">
    <property type="entry name" value="GST_NTER"/>
    <property type="match status" value="1"/>
</dbReference>
<dbReference type="EC" id="5.2.1.2" evidence="5"/>
<dbReference type="GO" id="GO:0006559">
    <property type="term" value="P:L-phenylalanine catabolic process"/>
    <property type="evidence" value="ECO:0007669"/>
    <property type="project" value="TreeGrafter"/>
</dbReference>
<dbReference type="InterPro" id="IPR034333">
    <property type="entry name" value="GST_Zeta_N"/>
</dbReference>
<evidence type="ECO:0000259" key="2">
    <source>
        <dbReference type="PROSITE" id="PS50404"/>
    </source>
</evidence>
<dbReference type="Gene3D" id="3.40.30.10">
    <property type="entry name" value="Glutaredoxin"/>
    <property type="match status" value="1"/>
</dbReference>
<feature type="domain" description="GST N-terminal" evidence="2">
    <location>
        <begin position="3"/>
        <end position="84"/>
    </location>
</feature>
<dbReference type="GO" id="GO:0016034">
    <property type="term" value="F:maleylacetoacetate isomerase activity"/>
    <property type="evidence" value="ECO:0007669"/>
    <property type="project" value="UniProtKB-EC"/>
</dbReference>
<dbReference type="CDD" id="cd03191">
    <property type="entry name" value="GST_C_Zeta"/>
    <property type="match status" value="1"/>
</dbReference>
<protein>
    <submittedName>
        <fullName evidence="5">Maleylacetoacetate isomerase</fullName>
        <ecNumber evidence="5">5.2.1.2</ecNumber>
    </submittedName>
</protein>
<evidence type="ECO:0000256" key="1">
    <source>
        <dbReference type="ARBA" id="ARBA00010007"/>
    </source>
</evidence>
<dbReference type="InterPro" id="IPR004045">
    <property type="entry name" value="Glutathione_S-Trfase_N"/>
</dbReference>
<dbReference type="GO" id="GO:0006749">
    <property type="term" value="P:glutathione metabolic process"/>
    <property type="evidence" value="ECO:0007669"/>
    <property type="project" value="TreeGrafter"/>
</dbReference>
<evidence type="ECO:0000259" key="3">
    <source>
        <dbReference type="PROSITE" id="PS50405"/>
    </source>
</evidence>
<dbReference type="InterPro" id="IPR036282">
    <property type="entry name" value="Glutathione-S-Trfase_C_sf"/>
</dbReference>
<proteinExistence type="inferred from homology"/>
<evidence type="ECO:0000313" key="5">
    <source>
        <dbReference type="EMBL" id="RSB60433.1"/>
    </source>
</evidence>
<dbReference type="NCBIfam" id="TIGR01262">
    <property type="entry name" value="maiA"/>
    <property type="match status" value="1"/>
</dbReference>
<evidence type="ECO:0000313" key="4">
    <source>
        <dbReference type="EMBL" id="MBB3138941.1"/>
    </source>
</evidence>
<evidence type="ECO:0000313" key="7">
    <source>
        <dbReference type="Proteomes" id="UP000518315"/>
    </source>
</evidence>
<name>A0A3R9A8I9_9HYPH</name>
<dbReference type="Proteomes" id="UP000518315">
    <property type="component" value="Unassembled WGS sequence"/>
</dbReference>
<dbReference type="PANTHER" id="PTHR42673">
    <property type="entry name" value="MALEYLACETOACETATE ISOMERASE"/>
    <property type="match status" value="1"/>
</dbReference>
<reference evidence="4 7" key="2">
    <citation type="submission" date="2020-08" db="EMBL/GenBank/DDBJ databases">
        <title>Genomic Encyclopedia of Type Strains, Phase III (KMG-III): the genomes of soil and plant-associated and newly described type strains.</title>
        <authorList>
            <person name="Whitman W."/>
        </authorList>
    </citation>
    <scope>NUCLEOTIDE SEQUENCE [LARGE SCALE GENOMIC DNA]</scope>
    <source>
        <strain evidence="4 7">CECT 4113</strain>
    </source>
</reference>
<dbReference type="InterPro" id="IPR010987">
    <property type="entry name" value="Glutathione-S-Trfase_C-like"/>
</dbReference>
<dbReference type="SUPFAM" id="SSF47616">
    <property type="entry name" value="GST C-terminal domain-like"/>
    <property type="match status" value="1"/>
</dbReference>
<dbReference type="InterPro" id="IPR040079">
    <property type="entry name" value="Glutathione_S-Trfase"/>
</dbReference>
<dbReference type="Pfam" id="PF13409">
    <property type="entry name" value="GST_N_2"/>
    <property type="match status" value="1"/>
</dbReference>
<dbReference type="EMBL" id="RJJT01000038">
    <property type="protein sequence ID" value="RSB60433.1"/>
    <property type="molecule type" value="Genomic_DNA"/>
</dbReference>
<dbReference type="InterPro" id="IPR034330">
    <property type="entry name" value="GST_Zeta_C"/>
</dbReference>
<dbReference type="GO" id="GO:0004364">
    <property type="term" value="F:glutathione transferase activity"/>
    <property type="evidence" value="ECO:0007669"/>
    <property type="project" value="TreeGrafter"/>
</dbReference>
<keyword evidence="7" id="KW-1185">Reference proteome</keyword>
<dbReference type="PROSITE" id="PS50405">
    <property type="entry name" value="GST_CTER"/>
    <property type="match status" value="1"/>
</dbReference>
<dbReference type="CDD" id="cd03042">
    <property type="entry name" value="GST_N_Zeta"/>
    <property type="match status" value="1"/>
</dbReference>
<dbReference type="AlphaFoldDB" id="A0A3R9A8I9"/>
<accession>A0A3R9A8I9</accession>
<dbReference type="RefSeq" id="WP_125850850.1">
    <property type="nucleotide sequence ID" value="NZ_JACHXH010000041.1"/>
</dbReference>
<dbReference type="OrthoDB" id="509852at2"/>
<dbReference type="SFLD" id="SFLDG00358">
    <property type="entry name" value="Main_(cytGST)"/>
    <property type="match status" value="1"/>
</dbReference>